<dbReference type="GO" id="GO:0051213">
    <property type="term" value="F:dioxygenase activity"/>
    <property type="evidence" value="ECO:0007669"/>
    <property type="project" value="UniProtKB-KW"/>
</dbReference>
<dbReference type="RefSeq" id="WP_096893493.1">
    <property type="nucleotide sequence ID" value="NZ_BAOS01000007.1"/>
</dbReference>
<gene>
    <name evidence="2" type="ORF">SCALIN_C07_0014</name>
</gene>
<keyword evidence="2" id="KW-0223">Dioxygenase</keyword>
<dbReference type="InterPro" id="IPR037523">
    <property type="entry name" value="VOC_core"/>
</dbReference>
<dbReference type="InterPro" id="IPR004360">
    <property type="entry name" value="Glyas_Fos-R_dOase_dom"/>
</dbReference>
<evidence type="ECO:0000313" key="3">
    <source>
        <dbReference type="Proteomes" id="UP000218542"/>
    </source>
</evidence>
<keyword evidence="2" id="KW-0560">Oxidoreductase</keyword>
<dbReference type="OrthoDB" id="9791602at2"/>
<dbReference type="InterPro" id="IPR029068">
    <property type="entry name" value="Glyas_Bleomycin-R_OHBP_Dase"/>
</dbReference>
<protein>
    <submittedName>
        <fullName evidence="2">Glyoxalase/bleomycin resistance protein /dioxygenase</fullName>
    </submittedName>
</protein>
<dbReference type="Proteomes" id="UP000218542">
    <property type="component" value="Unassembled WGS sequence"/>
</dbReference>
<comment type="caution">
    <text evidence="2">The sequence shown here is derived from an EMBL/GenBank/DDBJ whole genome shotgun (WGS) entry which is preliminary data.</text>
</comment>
<sequence>MTNTFPSKNANTILYCKKWQETVDFYKHHLKLPITHDSNWFIEFKLTDTACISIADERKASIKSSGGAGITLALRVENITEAWQFLRDTGLELDPVREHAWGAHVFYFFDPEGHRIEIWSPK</sequence>
<dbReference type="PROSITE" id="PS51819">
    <property type="entry name" value="VOC"/>
    <property type="match status" value="1"/>
</dbReference>
<name>A0A286TWE6_9BACT</name>
<evidence type="ECO:0000313" key="2">
    <source>
        <dbReference type="EMBL" id="GAX60203.1"/>
    </source>
</evidence>
<dbReference type="AlphaFoldDB" id="A0A286TWE6"/>
<feature type="domain" description="VOC" evidence="1">
    <location>
        <begin position="7"/>
        <end position="121"/>
    </location>
</feature>
<keyword evidence="3" id="KW-1185">Reference proteome</keyword>
<accession>A0A286TWE6</accession>
<evidence type="ECO:0000259" key="1">
    <source>
        <dbReference type="PROSITE" id="PS51819"/>
    </source>
</evidence>
<dbReference type="Pfam" id="PF00903">
    <property type="entry name" value="Glyoxalase"/>
    <property type="match status" value="1"/>
</dbReference>
<proteinExistence type="predicted"/>
<reference evidence="3" key="1">
    <citation type="journal article" date="2017" name="Environ. Microbiol. Rep.">
        <title>Genetic Diversity of Marine Anaerobic Ammonium-Oxidizing Bacteria as Revealed by Genomic and Proteomic Analyses of 'Candidatus Scalindua japonica'.</title>
        <authorList>
            <person name="Oshiki M."/>
            <person name="Mizuto K."/>
            <person name="Kimura Z."/>
            <person name="Kindaichi T."/>
            <person name="Satoh H."/>
            <person name="Okabe S."/>
        </authorList>
    </citation>
    <scope>NUCLEOTIDE SEQUENCE [LARGE SCALE GENOMIC DNA]</scope>
    <source>
        <strain evidence="3">husup-a2</strain>
    </source>
</reference>
<dbReference type="Gene3D" id="3.10.180.10">
    <property type="entry name" value="2,3-Dihydroxybiphenyl 1,2-Dioxygenase, domain 1"/>
    <property type="match status" value="1"/>
</dbReference>
<organism evidence="2 3">
    <name type="scientific">Candidatus Scalindua japonica</name>
    <dbReference type="NCBI Taxonomy" id="1284222"/>
    <lineage>
        <taxon>Bacteria</taxon>
        <taxon>Pseudomonadati</taxon>
        <taxon>Planctomycetota</taxon>
        <taxon>Candidatus Brocadiia</taxon>
        <taxon>Candidatus Brocadiales</taxon>
        <taxon>Candidatus Scalinduaceae</taxon>
        <taxon>Candidatus Scalindua</taxon>
    </lineage>
</organism>
<dbReference type="EMBL" id="BAOS01000007">
    <property type="protein sequence ID" value="GAX60203.1"/>
    <property type="molecule type" value="Genomic_DNA"/>
</dbReference>
<dbReference type="SUPFAM" id="SSF54593">
    <property type="entry name" value="Glyoxalase/Bleomycin resistance protein/Dihydroxybiphenyl dioxygenase"/>
    <property type="match status" value="1"/>
</dbReference>